<dbReference type="EMBL" id="CCBP010000523">
    <property type="protein sequence ID" value="CDO77860.1"/>
    <property type="molecule type" value="Genomic_DNA"/>
</dbReference>
<name>A0A060SU32_PYCCI</name>
<dbReference type="OrthoDB" id="341421at2759"/>
<gene>
    <name evidence="1" type="ORF">BN946_scf184668.g4</name>
</gene>
<sequence length="411" mass="46688">MEPLTRAETIKVLSSLGVEIPENTKIVDEELEKRLRTALDAAQEKDRFSIPLDLKTLPKWPIVKPDEISTSSRPLLDAVNRGNVQEALHNLARGSRRTELYVNPFMDLRQTLLSLANMLDKGFTWCTIQDPEKVKSAIHLRFLRVLELDKHTPAIVLLYRHYTPQAAAEGYLWIEHQVGNNPKSLGDLHMNIKATLLEQKVLLKLLSMNTKLLPGDFKVNRQPYEEHYRASVLLPIGPLGAEAIGKLNSKTGADWSAHKRTCRSLKGGRWITARFCAVAPGMEGMHSGLINRYTKLSRAEDVFEAKVLSPDPSKAEPFPNVHGDKVFLIKMQVGLTRPAHETIMVYDRQRSFGNVFIARAQDPELFAELLTEMMSPRGGYGGVKMYRWARRVGDWEFSICIDRQPEEDIKW</sequence>
<evidence type="ECO:0000313" key="2">
    <source>
        <dbReference type="Proteomes" id="UP000029665"/>
    </source>
</evidence>
<accession>A0A060SU32</accession>
<dbReference type="AlphaFoldDB" id="A0A060SU32"/>
<dbReference type="OMA" id="QNEAICI"/>
<dbReference type="HOGENOM" id="CLU_038729_0_0_1"/>
<reference evidence="1" key="1">
    <citation type="submission" date="2014-01" db="EMBL/GenBank/DDBJ databases">
        <title>The genome of the white-rot fungus Pycnoporus cinnabarinus: a basidiomycete model with a versatile arsenal for lignocellulosic biomass breakdown.</title>
        <authorList>
            <person name="Levasseur A."/>
            <person name="Lomascolo A."/>
            <person name="Ruiz-Duenas F.J."/>
            <person name="Uzan E."/>
            <person name="Piumi F."/>
            <person name="Kues U."/>
            <person name="Ram A.F.J."/>
            <person name="Murat C."/>
            <person name="Haon M."/>
            <person name="Benoit I."/>
            <person name="Arfi Y."/>
            <person name="Chevret D."/>
            <person name="Drula E."/>
            <person name="Kwon M.J."/>
            <person name="Gouret P."/>
            <person name="Lesage-Meessen L."/>
            <person name="Lombard V."/>
            <person name="Mariette J."/>
            <person name="Noirot C."/>
            <person name="Park J."/>
            <person name="Patyshakuliyeva A."/>
            <person name="Wieneger R.A.B."/>
            <person name="Wosten H.A.B."/>
            <person name="Martin F."/>
            <person name="Coutinho P.M."/>
            <person name="de Vries R."/>
            <person name="Martinez A.T."/>
            <person name="Klopp C."/>
            <person name="Pontarotti P."/>
            <person name="Henrissat B."/>
            <person name="Record E."/>
        </authorList>
    </citation>
    <scope>NUCLEOTIDE SEQUENCE [LARGE SCALE GENOMIC DNA]</scope>
    <source>
        <strain evidence="1">BRFM137</strain>
    </source>
</reference>
<comment type="caution">
    <text evidence="1">The sequence shown here is derived from an EMBL/GenBank/DDBJ whole genome shotgun (WGS) entry which is preliminary data.</text>
</comment>
<evidence type="ECO:0000313" key="1">
    <source>
        <dbReference type="EMBL" id="CDO77860.1"/>
    </source>
</evidence>
<dbReference type="STRING" id="5643.A0A060SU32"/>
<organism evidence="1 2">
    <name type="scientific">Pycnoporus cinnabarinus</name>
    <name type="common">Cinnabar-red polypore</name>
    <name type="synonym">Trametes cinnabarina</name>
    <dbReference type="NCBI Taxonomy" id="5643"/>
    <lineage>
        <taxon>Eukaryota</taxon>
        <taxon>Fungi</taxon>
        <taxon>Dikarya</taxon>
        <taxon>Basidiomycota</taxon>
        <taxon>Agaricomycotina</taxon>
        <taxon>Agaricomycetes</taxon>
        <taxon>Polyporales</taxon>
        <taxon>Polyporaceae</taxon>
        <taxon>Trametes</taxon>
    </lineage>
</organism>
<protein>
    <submittedName>
        <fullName evidence="1">Uncharacterized protein</fullName>
    </submittedName>
</protein>
<keyword evidence="2" id="KW-1185">Reference proteome</keyword>
<dbReference type="Proteomes" id="UP000029665">
    <property type="component" value="Unassembled WGS sequence"/>
</dbReference>
<proteinExistence type="predicted"/>